<dbReference type="EMBL" id="JANIIC010000029">
    <property type="protein sequence ID" value="MCQ8832028.1"/>
    <property type="molecule type" value="Genomic_DNA"/>
</dbReference>
<proteinExistence type="predicted"/>
<dbReference type="InterPro" id="IPR007349">
    <property type="entry name" value="DUF418"/>
</dbReference>
<keyword evidence="1" id="KW-1133">Transmembrane helix</keyword>
<reference evidence="3" key="1">
    <citation type="submission" date="2022-06" db="EMBL/GenBank/DDBJ databases">
        <title>WGS of actinobacteria.</title>
        <authorList>
            <person name="Thawai C."/>
        </authorList>
    </citation>
    <scope>NUCLEOTIDE SEQUENCE</scope>
    <source>
        <strain evidence="3">DSM 42010</strain>
    </source>
</reference>
<dbReference type="Pfam" id="PF04235">
    <property type="entry name" value="DUF418"/>
    <property type="match status" value="1"/>
</dbReference>
<dbReference type="AlphaFoldDB" id="A0A9X2LYU3"/>
<protein>
    <submittedName>
        <fullName evidence="3">DUF418 domain-containing protein</fullName>
    </submittedName>
</protein>
<feature type="domain" description="DUF418" evidence="2">
    <location>
        <begin position="1"/>
        <end position="73"/>
    </location>
</feature>
<evidence type="ECO:0000313" key="4">
    <source>
        <dbReference type="Proteomes" id="UP001142400"/>
    </source>
</evidence>
<keyword evidence="4" id="KW-1185">Reference proteome</keyword>
<organism evidence="3 4">
    <name type="scientific">Streptomyces malaysiensis subsp. samsunensis</name>
    <dbReference type="NCBI Taxonomy" id="459658"/>
    <lineage>
        <taxon>Bacteria</taxon>
        <taxon>Bacillati</taxon>
        <taxon>Actinomycetota</taxon>
        <taxon>Actinomycetes</taxon>
        <taxon>Kitasatosporales</taxon>
        <taxon>Streptomycetaceae</taxon>
        <taxon>Streptomyces</taxon>
        <taxon>Streptomyces violaceusniger group</taxon>
    </lineage>
</organism>
<evidence type="ECO:0000256" key="1">
    <source>
        <dbReference type="SAM" id="Phobius"/>
    </source>
</evidence>
<keyword evidence="1" id="KW-0472">Membrane</keyword>
<gene>
    <name evidence="3" type="ORF">NQU54_23855</name>
</gene>
<accession>A0A9X2LYU3</accession>
<evidence type="ECO:0000313" key="3">
    <source>
        <dbReference type="EMBL" id="MCQ8832028.1"/>
    </source>
</evidence>
<dbReference type="Proteomes" id="UP001142400">
    <property type="component" value="Unassembled WGS sequence"/>
</dbReference>
<comment type="caution">
    <text evidence="3">The sequence shown here is derived from an EMBL/GenBank/DDBJ whole genome shotgun (WGS) entry which is preliminary data.</text>
</comment>
<keyword evidence="1" id="KW-0812">Transmembrane</keyword>
<dbReference type="RefSeq" id="WP_257632883.1">
    <property type="nucleotide sequence ID" value="NZ_JANIIC010000029.1"/>
</dbReference>
<feature type="transmembrane region" description="Helical" evidence="1">
    <location>
        <begin position="42"/>
        <end position="73"/>
    </location>
</feature>
<evidence type="ECO:0000259" key="2">
    <source>
        <dbReference type="Pfam" id="PF04235"/>
    </source>
</evidence>
<sequence length="76" mass="7938">MAAAYATTVLRLATGRHARVTTAALAPAGRMTLINYLAQSLVGALLFAGYGTAFVGRVAPVWVAVTTLTLFVLRTT</sequence>
<name>A0A9X2LYU3_STRMQ</name>